<comment type="caution">
    <text evidence="2">The sequence shown here is derived from an EMBL/GenBank/DDBJ whole genome shotgun (WGS) entry which is preliminary data.</text>
</comment>
<keyword evidence="1" id="KW-0472">Membrane</keyword>
<sequence>MKIKMNFNQRQLVIWAAFVILYIFIMAALHWFLDSDVFIIALGLCGLVFMGEYYHLVIFSPLDRSIGRSEGELRCLKRIDKILKKGRK</sequence>
<keyword evidence="1" id="KW-1133">Transmembrane helix</keyword>
<feature type="transmembrane region" description="Helical" evidence="1">
    <location>
        <begin position="38"/>
        <end position="59"/>
    </location>
</feature>
<name>A0A0F9QJS7_9ZZZZ</name>
<dbReference type="EMBL" id="LAZR01001457">
    <property type="protein sequence ID" value="KKN44345.1"/>
    <property type="molecule type" value="Genomic_DNA"/>
</dbReference>
<gene>
    <name evidence="2" type="ORF">LCGC14_0694470</name>
</gene>
<keyword evidence="1" id="KW-0812">Transmembrane</keyword>
<evidence type="ECO:0000313" key="2">
    <source>
        <dbReference type="EMBL" id="KKN44345.1"/>
    </source>
</evidence>
<proteinExistence type="predicted"/>
<accession>A0A0F9QJS7</accession>
<reference evidence="2" key="1">
    <citation type="journal article" date="2015" name="Nature">
        <title>Complex archaea that bridge the gap between prokaryotes and eukaryotes.</title>
        <authorList>
            <person name="Spang A."/>
            <person name="Saw J.H."/>
            <person name="Jorgensen S.L."/>
            <person name="Zaremba-Niedzwiedzka K."/>
            <person name="Martijn J."/>
            <person name="Lind A.E."/>
            <person name="van Eijk R."/>
            <person name="Schleper C."/>
            <person name="Guy L."/>
            <person name="Ettema T.J."/>
        </authorList>
    </citation>
    <scope>NUCLEOTIDE SEQUENCE</scope>
</reference>
<dbReference type="AlphaFoldDB" id="A0A0F9QJS7"/>
<evidence type="ECO:0000256" key="1">
    <source>
        <dbReference type="SAM" id="Phobius"/>
    </source>
</evidence>
<feature type="transmembrane region" description="Helical" evidence="1">
    <location>
        <begin position="12"/>
        <end position="32"/>
    </location>
</feature>
<protein>
    <submittedName>
        <fullName evidence="2">Uncharacterized protein</fullName>
    </submittedName>
</protein>
<organism evidence="2">
    <name type="scientific">marine sediment metagenome</name>
    <dbReference type="NCBI Taxonomy" id="412755"/>
    <lineage>
        <taxon>unclassified sequences</taxon>
        <taxon>metagenomes</taxon>
        <taxon>ecological metagenomes</taxon>
    </lineage>
</organism>